<evidence type="ECO:0008006" key="3">
    <source>
        <dbReference type="Google" id="ProtNLM"/>
    </source>
</evidence>
<evidence type="ECO:0000313" key="2">
    <source>
        <dbReference type="Proteomes" id="UP001296776"/>
    </source>
</evidence>
<reference evidence="1" key="1">
    <citation type="submission" date="2017-08" db="EMBL/GenBank/DDBJ databases">
        <authorList>
            <person name="Imhoff J.F."/>
            <person name="Rahn T."/>
            <person name="Kuenzel S."/>
            <person name="Neulinger S.C."/>
        </authorList>
    </citation>
    <scope>NUCLEOTIDE SEQUENCE</scope>
    <source>
        <strain evidence="1">DSM 11080</strain>
    </source>
</reference>
<sequence>MINMWRAVPDRAPPRILAGSGRSGTTWILDALAEANELRPVFEPLHPSTSAIGRTWAGRWLDADDEVPELAAWLEQVCHGAFRQWWADYRVRTDRLRPSTALLRDRVAAIEFARRWRKLWRQRRTGRKRLRRPERLVKLIRANLMLPWLARGFGARCVLLVRHPGAVVESQLRLGGDDWAPVDQLGRYLADPVLGERLPPAYRAVASELANQPASAAALNWCIENELRAADYVSAGVPYVHYEHLQAGDEGAWSLLLASLGLDQRPVIEDLRRPSQQAAVRWDPATSGDWSARLDSATAARIDEVLQAVHARLYRMRDPVPLLALARSGPGTV</sequence>
<protein>
    <recommendedName>
        <fullName evidence="3">Sulfotransferase family protein</fullName>
    </recommendedName>
</protein>
<dbReference type="InterPro" id="IPR027417">
    <property type="entry name" value="P-loop_NTPase"/>
</dbReference>
<comment type="caution">
    <text evidence="1">The sequence shown here is derived from an EMBL/GenBank/DDBJ whole genome shotgun (WGS) entry which is preliminary data.</text>
</comment>
<organism evidence="1 2">
    <name type="scientific">Halochromatium glycolicum</name>
    <dbReference type="NCBI Taxonomy" id="85075"/>
    <lineage>
        <taxon>Bacteria</taxon>
        <taxon>Pseudomonadati</taxon>
        <taxon>Pseudomonadota</taxon>
        <taxon>Gammaproteobacteria</taxon>
        <taxon>Chromatiales</taxon>
        <taxon>Chromatiaceae</taxon>
        <taxon>Halochromatium</taxon>
    </lineage>
</organism>
<dbReference type="SUPFAM" id="SSF52540">
    <property type="entry name" value="P-loop containing nucleoside triphosphate hydrolases"/>
    <property type="match status" value="1"/>
</dbReference>
<keyword evidence="2" id="KW-1185">Reference proteome</keyword>
<accession>A0AAJ0U6T7</accession>
<evidence type="ECO:0000313" key="1">
    <source>
        <dbReference type="EMBL" id="MBK1706366.1"/>
    </source>
</evidence>
<name>A0AAJ0U6T7_9GAMM</name>
<dbReference type="Gene3D" id="3.40.50.300">
    <property type="entry name" value="P-loop containing nucleotide triphosphate hydrolases"/>
    <property type="match status" value="1"/>
</dbReference>
<dbReference type="EMBL" id="NRSJ01000040">
    <property type="protein sequence ID" value="MBK1706366.1"/>
    <property type="molecule type" value="Genomic_DNA"/>
</dbReference>
<dbReference type="AlphaFoldDB" id="A0AAJ0U6T7"/>
<reference evidence="1" key="2">
    <citation type="journal article" date="2020" name="Microorganisms">
        <title>Osmotic Adaptation and Compatible Solute Biosynthesis of Phototrophic Bacteria as Revealed from Genome Analyses.</title>
        <authorList>
            <person name="Imhoff J.F."/>
            <person name="Rahn T."/>
            <person name="Kunzel S."/>
            <person name="Keller A."/>
            <person name="Neulinger S.C."/>
        </authorList>
    </citation>
    <scope>NUCLEOTIDE SEQUENCE</scope>
    <source>
        <strain evidence="1">DSM 11080</strain>
    </source>
</reference>
<gene>
    <name evidence="1" type="ORF">CKO40_17880</name>
</gene>
<dbReference type="Proteomes" id="UP001296776">
    <property type="component" value="Unassembled WGS sequence"/>
</dbReference>
<proteinExistence type="predicted"/>